<proteinExistence type="predicted"/>
<name>A0A916QIQ4_9BACL</name>
<evidence type="ECO:0000313" key="2">
    <source>
        <dbReference type="EMBL" id="GFR39192.1"/>
    </source>
</evidence>
<evidence type="ECO:0000259" key="1">
    <source>
        <dbReference type="PROSITE" id="PS51272"/>
    </source>
</evidence>
<feature type="domain" description="SLH" evidence="1">
    <location>
        <begin position="1073"/>
        <end position="1137"/>
    </location>
</feature>
<protein>
    <recommendedName>
        <fullName evidence="1">SLH domain-containing protein</fullName>
    </recommendedName>
</protein>
<dbReference type="Pfam" id="PF00395">
    <property type="entry name" value="SLH"/>
    <property type="match status" value="3"/>
</dbReference>
<dbReference type="EMBL" id="BMAQ01000036">
    <property type="protein sequence ID" value="GFR39192.1"/>
    <property type="molecule type" value="Genomic_DNA"/>
</dbReference>
<dbReference type="InterPro" id="IPR001119">
    <property type="entry name" value="SLH_dom"/>
</dbReference>
<reference evidence="2" key="2">
    <citation type="journal article" date="2021" name="Data Brief">
        <title>Draft genome sequence data of the facultative, thermophilic, xylanolytic bacterium Paenibacillus sp. strain DA-C8.</title>
        <authorList>
            <person name="Chhe C."/>
            <person name="Uke A."/>
            <person name="Baramee S."/>
            <person name="Ungkulpasvich U."/>
            <person name="Tachaapaikoon C."/>
            <person name="Pason P."/>
            <person name="Waeonukul R."/>
            <person name="Ratanakhanokchai K."/>
            <person name="Kosugi A."/>
        </authorList>
    </citation>
    <scope>NUCLEOTIDE SEQUENCE</scope>
    <source>
        <strain evidence="2">DA-C8</strain>
    </source>
</reference>
<feature type="domain" description="SLH" evidence="1">
    <location>
        <begin position="1140"/>
        <end position="1204"/>
    </location>
</feature>
<accession>A0A916QIQ4</accession>
<dbReference type="AlphaFoldDB" id="A0A916QIQ4"/>
<feature type="domain" description="SLH" evidence="1">
    <location>
        <begin position="1210"/>
        <end position="1280"/>
    </location>
</feature>
<evidence type="ECO:0000313" key="3">
    <source>
        <dbReference type="Proteomes" id="UP000654993"/>
    </source>
</evidence>
<dbReference type="RefSeq" id="WP_200967404.1">
    <property type="nucleotide sequence ID" value="NZ_BMAQ01000036.1"/>
</dbReference>
<dbReference type="Proteomes" id="UP000654993">
    <property type="component" value="Unassembled WGS sequence"/>
</dbReference>
<keyword evidence="3" id="KW-1185">Reference proteome</keyword>
<dbReference type="PROSITE" id="PS51272">
    <property type="entry name" value="SLH"/>
    <property type="match status" value="3"/>
</dbReference>
<comment type="caution">
    <text evidence="2">The sequence shown here is derived from an EMBL/GenBank/DDBJ whole genome shotgun (WGS) entry which is preliminary data.</text>
</comment>
<gene>
    <name evidence="2" type="ORF">PRECH8_24880</name>
</gene>
<sequence>MKRNMANTDQTKSWGSVWKRMGIVLLAALMVLSLVPPAGVLAAASISINNIYTAKDNELDEKAVTQVSVNTITLTAYITGINPDQYSNLFYEITNVDSGVTRTVKTAGPAVSDDGHMVTFSEVELTEGLNRIVVKLDGTSVISSVPGWVFFAPTVRIEEFKVDGVHWDEDKIYPDNPAMSTIIDITANVYNARNVSVYKYGDAQEVRLYPYMNQFNLYADMRGGWANADIALNPGDNILTFNASNYTYSYQIEKNLIYDNGDPFAFGVKIKETGDKLIKNPSIDTDDLTNGNKITLVGKLKVDLEGILPKYTKVDVVINGDTQQTHTLNWDSTDLSDPDPELSKPGRYEVRGFELEVDVTGGGVYTVDFVFHGETNVTQSNLMFTYYDLDQPYVKYLARAVDESDTTGTIISDTGVTNITKQPTIFYIYADDKTDGVAVYLNEIKAANRVHITNEVIEEISSENGNLRKFKYEMQNVLNGVHTLIVVPIKEGIEFNFGKKSYNIHVSSVPYVVPDNFYNGKVVNSLTAFQCTTENNQYCLEGQIVNIPNIGDFNPGDPAKRYVEVFLNNVNITSWLTVDNEGFFKLAISNEESAVNKLQEGSNILSFRLYTEQNGALRLLTTATYEIFLFSSNAPSIVKIGVKDDDDNPKFRLGTGSTGIHYFTTENSVQFIGETANITDIKLNVYRTKENGESEQWYDHFAQVGNAFERQADSNQSLFNASRVSGTGFETTSIQLSARGDTIFEFIVTNSTGILVVQTVTITKETVPYEIIYPRTYTNEKGLPQANINSNYVEIEIRAEYADAVIYDGQPAKRRSNNRNDKGYHNFYFEVQDLRSGRAQQIKFTVVRGEESIPGTIVINYVSQPIVGAKFKSELKNRIKVFEDMIDLRFQRNTSFQRQEPLYDNETKTSNQYLSDDRQIVFGIADTNTGIIDQDKESDDYLGGLVRLRNRDSNFQPVSPLFWIDVGTIEPVTDLKEALTGSGRLPYEGKYFYLRNAQEVVVPTKRAELTFKYDPAIVREAWRYVTVFQYDIYEDSDGITVAGWRNIGGVVNPKNNTITVNVDRFGFFQVMYMTQSFEDVVSHDWAKNDIETLYSKGIMGARNNSRLFRPSEAITRGEFVTMLVKIFDLPLNYKGTLTFVDATNNRDSDGLWDYRYIETAARAGIIRGTGRLGEFGTRQTLTREQAAVMIARAANLKLDSNQNKVLANLQKLFTDANAIDYYSQASVLAVTNKGIITGKQHATREGEKPTYYFDPKATFTRAEAAAVAMRILDMLGKVPR</sequence>
<organism evidence="2 3">
    <name type="scientific">Insulibacter thermoxylanivorax</name>
    <dbReference type="NCBI Taxonomy" id="2749268"/>
    <lineage>
        <taxon>Bacteria</taxon>
        <taxon>Bacillati</taxon>
        <taxon>Bacillota</taxon>
        <taxon>Bacilli</taxon>
        <taxon>Bacillales</taxon>
        <taxon>Paenibacillaceae</taxon>
        <taxon>Insulibacter</taxon>
    </lineage>
</organism>
<reference evidence="2" key="1">
    <citation type="submission" date="2020-08" db="EMBL/GenBank/DDBJ databases">
        <authorList>
            <person name="Uke A."/>
            <person name="Chhe C."/>
            <person name="Baramee S."/>
            <person name="Kosugi A."/>
        </authorList>
    </citation>
    <scope>NUCLEOTIDE SEQUENCE</scope>
    <source>
        <strain evidence="2">DA-C8</strain>
    </source>
</reference>